<gene>
    <name evidence="1" type="ORF">BCR34DRAFT_552914</name>
</gene>
<protein>
    <submittedName>
        <fullName evidence="1">Uncharacterized protein</fullName>
    </submittedName>
</protein>
<reference evidence="1 2" key="1">
    <citation type="submission" date="2016-07" db="EMBL/GenBank/DDBJ databases">
        <title>Pervasive Adenine N6-methylation of Active Genes in Fungi.</title>
        <authorList>
            <consortium name="DOE Joint Genome Institute"/>
            <person name="Mondo S.J."/>
            <person name="Dannebaum R.O."/>
            <person name="Kuo R.C."/>
            <person name="Labutti K."/>
            <person name="Haridas S."/>
            <person name="Kuo A."/>
            <person name="Salamov A."/>
            <person name="Ahrendt S.R."/>
            <person name="Lipzen A."/>
            <person name="Sullivan W."/>
            <person name="Andreopoulos W.B."/>
            <person name="Clum A."/>
            <person name="Lindquist E."/>
            <person name="Daum C."/>
            <person name="Ramamoorthy G.K."/>
            <person name="Gryganskyi A."/>
            <person name="Culley D."/>
            <person name="Magnuson J.K."/>
            <person name="James T.Y."/>
            <person name="O'Malley M.A."/>
            <person name="Stajich J.E."/>
            <person name="Spatafora J.W."/>
            <person name="Visel A."/>
            <person name="Grigoriev I.V."/>
        </authorList>
    </citation>
    <scope>NUCLEOTIDE SEQUENCE [LARGE SCALE GENOMIC DNA]</scope>
    <source>
        <strain evidence="1 2">CBS 115471</strain>
    </source>
</reference>
<evidence type="ECO:0000313" key="2">
    <source>
        <dbReference type="Proteomes" id="UP000193144"/>
    </source>
</evidence>
<proteinExistence type="predicted"/>
<evidence type="ECO:0000313" key="1">
    <source>
        <dbReference type="EMBL" id="ORY19329.1"/>
    </source>
</evidence>
<keyword evidence="2" id="KW-1185">Reference proteome</keyword>
<organism evidence="1 2">
    <name type="scientific">Clohesyomyces aquaticus</name>
    <dbReference type="NCBI Taxonomy" id="1231657"/>
    <lineage>
        <taxon>Eukaryota</taxon>
        <taxon>Fungi</taxon>
        <taxon>Dikarya</taxon>
        <taxon>Ascomycota</taxon>
        <taxon>Pezizomycotina</taxon>
        <taxon>Dothideomycetes</taxon>
        <taxon>Pleosporomycetidae</taxon>
        <taxon>Pleosporales</taxon>
        <taxon>Lindgomycetaceae</taxon>
        <taxon>Clohesyomyces</taxon>
    </lineage>
</organism>
<sequence>MVQKAARLHLPSHSLLAQLHFFPGFALNNSCACIVLRRYLHPAVCCHKEAAQHFVVWPTVLRSELCNLISLIRTLQPFIPHTTTTTLPRSQQSTISAMSFFQNLARKYDEATLSTKCRSFYRKHLFTTPIQVQPNYLLLCLPAEIQLIIYGFTLSPPLFRRSSKDLTLRTICLIIHAEASTLVFQKMHFALTTASVQHLQTDLYHLGDLRNNLRHVSVSMDMHKLHASKCNPFVLLHLPLSTLTVDLGDVTVKSWHDEVDLYRRFVSSLFYQPSSAVVSSISANANTPKSMHLINRFKITTWVWESLRTDLVLNIFIPIRKGTKLVVRTRATADDVLWNAMKYFENLTPSGGRPMMQMRILSLGEEVVGFYFFEEEGDVWMEMRRVP</sequence>
<dbReference type="AlphaFoldDB" id="A0A1Y2A9V1"/>
<accession>A0A1Y2A9V1</accession>
<dbReference type="Proteomes" id="UP000193144">
    <property type="component" value="Unassembled WGS sequence"/>
</dbReference>
<comment type="caution">
    <text evidence="1">The sequence shown here is derived from an EMBL/GenBank/DDBJ whole genome shotgun (WGS) entry which is preliminary data.</text>
</comment>
<name>A0A1Y2A9V1_9PLEO</name>
<dbReference type="EMBL" id="MCFA01000003">
    <property type="protein sequence ID" value="ORY19329.1"/>
    <property type="molecule type" value="Genomic_DNA"/>
</dbReference>
<dbReference type="OrthoDB" id="62952at2759"/>